<dbReference type="EC" id="1.13.11.1" evidence="5"/>
<dbReference type="GO" id="GO:0042952">
    <property type="term" value="P:beta-ketoadipate pathway"/>
    <property type="evidence" value="ECO:0007669"/>
    <property type="project" value="UniProtKB-UniPathway"/>
</dbReference>
<dbReference type="Proteomes" id="UP000628442">
    <property type="component" value="Unassembled WGS sequence"/>
</dbReference>
<evidence type="ECO:0000259" key="11">
    <source>
        <dbReference type="PROSITE" id="PS00083"/>
    </source>
</evidence>
<organism evidence="12 15">
    <name type="scientific">Pseudoduganella albidiflava</name>
    <dbReference type="NCBI Taxonomy" id="321983"/>
    <lineage>
        <taxon>Bacteria</taxon>
        <taxon>Pseudomonadati</taxon>
        <taxon>Pseudomonadota</taxon>
        <taxon>Betaproteobacteria</taxon>
        <taxon>Burkholderiales</taxon>
        <taxon>Oxalobacteraceae</taxon>
        <taxon>Telluria group</taxon>
        <taxon>Pseudoduganella</taxon>
    </lineage>
</organism>
<evidence type="ECO:0000313" key="15">
    <source>
        <dbReference type="Proteomes" id="UP000628442"/>
    </source>
</evidence>
<name>A0A411WVL0_9BURK</name>
<dbReference type="PROSITE" id="PS00083">
    <property type="entry name" value="INTRADIOL_DIOXYGENAS"/>
    <property type="match status" value="1"/>
</dbReference>
<comment type="catalytic activity">
    <reaction evidence="1">
        <text>catechol + O2 = cis,cis-muconate + 2 H(+)</text>
        <dbReference type="Rhea" id="RHEA:23852"/>
        <dbReference type="ChEBI" id="CHEBI:15378"/>
        <dbReference type="ChEBI" id="CHEBI:15379"/>
        <dbReference type="ChEBI" id="CHEBI:18135"/>
        <dbReference type="ChEBI" id="CHEBI:32379"/>
        <dbReference type="EC" id="1.13.11.1"/>
    </reaction>
</comment>
<dbReference type="Gene3D" id="2.60.130.10">
    <property type="entry name" value="Aromatic compound dioxygenase"/>
    <property type="match status" value="1"/>
</dbReference>
<dbReference type="CDD" id="cd03460">
    <property type="entry name" value="1_2-CTD"/>
    <property type="match status" value="1"/>
</dbReference>
<dbReference type="InterPro" id="IPR050770">
    <property type="entry name" value="Intradiol_RC_Dioxygenase"/>
</dbReference>
<dbReference type="EMBL" id="BMWV01000002">
    <property type="protein sequence ID" value="GGY30739.1"/>
    <property type="molecule type" value="Genomic_DNA"/>
</dbReference>
<dbReference type="GO" id="GO:0019614">
    <property type="term" value="P:catechol-containing compound catabolic process"/>
    <property type="evidence" value="ECO:0007669"/>
    <property type="project" value="InterPro"/>
</dbReference>
<dbReference type="GO" id="GO:0018576">
    <property type="term" value="F:catechol 1,2-dioxygenase activity"/>
    <property type="evidence" value="ECO:0007669"/>
    <property type="project" value="UniProtKB-EC"/>
</dbReference>
<dbReference type="PANTHER" id="PTHR33711">
    <property type="entry name" value="DIOXYGENASE, PUTATIVE (AFU_ORTHOLOGUE AFUA_2G02910)-RELATED"/>
    <property type="match status" value="1"/>
</dbReference>
<comment type="similarity">
    <text evidence="4">Belongs to the intradiol ring-cleavage dioxygenase family.</text>
</comment>
<dbReference type="PANTHER" id="PTHR33711:SF7">
    <property type="entry name" value="INTRADIOL RING-CLEAVAGE DIOXYGENASES DOMAIN-CONTAINING PROTEIN-RELATED"/>
    <property type="match status" value="1"/>
</dbReference>
<keyword evidence="10" id="KW-0408">Iron</keyword>
<evidence type="ECO:0000256" key="5">
    <source>
        <dbReference type="ARBA" id="ARBA00013118"/>
    </source>
</evidence>
<evidence type="ECO:0000256" key="8">
    <source>
        <dbReference type="ARBA" id="ARBA00022964"/>
    </source>
</evidence>
<dbReference type="InterPro" id="IPR015889">
    <property type="entry name" value="Intradiol_dOase_core"/>
</dbReference>
<evidence type="ECO:0000313" key="14">
    <source>
        <dbReference type="Proteomes" id="UP000292307"/>
    </source>
</evidence>
<keyword evidence="9 13" id="KW-0560">Oxidoreductase</keyword>
<dbReference type="EMBL" id="CP036401">
    <property type="protein sequence ID" value="QBI00790.1"/>
    <property type="molecule type" value="Genomic_DNA"/>
</dbReference>
<reference evidence="13 14" key="2">
    <citation type="submission" date="2019-02" db="EMBL/GenBank/DDBJ databases">
        <title>Draft Genome Sequences of Six Type Strains of the Genus Massilia.</title>
        <authorList>
            <person name="Miess H."/>
            <person name="Frediansyhah A."/>
            <person name="Gross H."/>
        </authorList>
    </citation>
    <scope>NUCLEOTIDE SEQUENCE [LARGE SCALE GENOMIC DNA]</scope>
    <source>
        <strain evidence="13 14">DSM 17472</strain>
    </source>
</reference>
<keyword evidence="8" id="KW-0223">Dioxygenase</keyword>
<keyword evidence="14" id="KW-1185">Reference proteome</keyword>
<dbReference type="InterPro" id="IPR000627">
    <property type="entry name" value="Intradiol_dOase_C"/>
</dbReference>
<evidence type="ECO:0000256" key="10">
    <source>
        <dbReference type="ARBA" id="ARBA00023004"/>
    </source>
</evidence>
<dbReference type="Proteomes" id="UP000292307">
    <property type="component" value="Chromosome"/>
</dbReference>
<evidence type="ECO:0000256" key="6">
    <source>
        <dbReference type="ARBA" id="ARBA00022723"/>
    </source>
</evidence>
<evidence type="ECO:0000256" key="7">
    <source>
        <dbReference type="ARBA" id="ARBA00022797"/>
    </source>
</evidence>
<evidence type="ECO:0000256" key="1">
    <source>
        <dbReference type="ARBA" id="ARBA00001312"/>
    </source>
</evidence>
<dbReference type="OrthoDB" id="9800887at2"/>
<comment type="cofactor">
    <cofactor evidence="2">
        <name>Fe(3+)</name>
        <dbReference type="ChEBI" id="CHEBI:29034"/>
    </cofactor>
</comment>
<protein>
    <recommendedName>
        <fullName evidence="5">catechol 1,2-dioxygenase</fullName>
        <ecNumber evidence="5">1.13.11.1</ecNumber>
    </recommendedName>
</protein>
<evidence type="ECO:0000313" key="12">
    <source>
        <dbReference type="EMBL" id="GGY30739.1"/>
    </source>
</evidence>
<evidence type="ECO:0000256" key="3">
    <source>
        <dbReference type="ARBA" id="ARBA00004957"/>
    </source>
</evidence>
<comment type="pathway">
    <text evidence="3">Aromatic compound metabolism; beta-ketoadipate pathway; 5-oxo-4,5-dihydro-2-furylacetate from catechol: step 1/3.</text>
</comment>
<evidence type="ECO:0000256" key="2">
    <source>
        <dbReference type="ARBA" id="ARBA00001965"/>
    </source>
</evidence>
<proteinExistence type="inferred from homology"/>
<dbReference type="GO" id="GO:0008199">
    <property type="term" value="F:ferric iron binding"/>
    <property type="evidence" value="ECO:0007669"/>
    <property type="project" value="InterPro"/>
</dbReference>
<feature type="domain" description="Intradiol ring-cleavage dioxygenases" evidence="11">
    <location>
        <begin position="130"/>
        <end position="158"/>
    </location>
</feature>
<dbReference type="SUPFAM" id="SSF49482">
    <property type="entry name" value="Aromatic compound dioxygenase"/>
    <property type="match status" value="1"/>
</dbReference>
<keyword evidence="6" id="KW-0479">Metal-binding</keyword>
<evidence type="ECO:0000256" key="4">
    <source>
        <dbReference type="ARBA" id="ARBA00007825"/>
    </source>
</evidence>
<gene>
    <name evidence="12" type="primary">catA</name>
    <name evidence="13" type="ORF">EYF70_07955</name>
    <name evidence="12" type="ORF">GCM10007387_10590</name>
</gene>
<keyword evidence="7" id="KW-0058">Aromatic hydrocarbons catabolism</keyword>
<accession>A0A411WVL0</accession>
<sequence length="303" mass="33348">MDQNAIDALLRKIESTETGKGNPRVQAAVNRIVRDLFATIEELDIQPHEFWSAISYLTEAGRSGEYGLIAAGLGFEHFLDLRMDEEEARQGIAGGTPRTIEGPLYVAGAPESLGSARLDQDPQPGEVLFMQGTVRGADGQPLPGALVEVWHANHLGGYSFFDPGQSPYNLRRTIRTDADGRYRFRSRVPVGYSVPPGGATDKLLKQLGRHGTRPAHIHFFVTAPGHRKLTTQINIDGDPYLWDDFAFATREGLVPPMTKITDPAALRASEVDAPFYSIDFDFDLHAQRDGLPADQVERAHFVA</sequence>
<reference evidence="12" key="3">
    <citation type="submission" date="2022-12" db="EMBL/GenBank/DDBJ databases">
        <authorList>
            <person name="Sun Q."/>
            <person name="Kim S."/>
        </authorList>
    </citation>
    <scope>NUCLEOTIDE SEQUENCE</scope>
    <source>
        <strain evidence="12">KCTC 12343</strain>
    </source>
</reference>
<dbReference type="AlphaFoldDB" id="A0A411WVL0"/>
<evidence type="ECO:0000313" key="13">
    <source>
        <dbReference type="EMBL" id="QBI00790.1"/>
    </source>
</evidence>
<dbReference type="NCBIfam" id="TIGR02439">
    <property type="entry name" value="catechol_proteo"/>
    <property type="match status" value="1"/>
</dbReference>
<dbReference type="InterPro" id="IPR012801">
    <property type="entry name" value="Cchol_dOase_prob"/>
</dbReference>
<dbReference type="RefSeq" id="WP_131144919.1">
    <property type="nucleotide sequence ID" value="NZ_BMWV01000002.1"/>
</dbReference>
<dbReference type="Pfam" id="PF04444">
    <property type="entry name" value="Dioxygenase_N"/>
    <property type="match status" value="1"/>
</dbReference>
<reference evidence="12" key="1">
    <citation type="journal article" date="2014" name="Int. J. Syst. Evol. Microbiol.">
        <title>Complete genome sequence of Corynebacterium casei LMG S-19264T (=DSM 44701T), isolated from a smear-ripened cheese.</title>
        <authorList>
            <consortium name="US DOE Joint Genome Institute (JGI-PGF)"/>
            <person name="Walter F."/>
            <person name="Albersmeier A."/>
            <person name="Kalinowski J."/>
            <person name="Ruckert C."/>
        </authorList>
    </citation>
    <scope>NUCLEOTIDE SEQUENCE</scope>
    <source>
        <strain evidence="12">KCTC 12343</strain>
    </source>
</reference>
<evidence type="ECO:0000256" key="9">
    <source>
        <dbReference type="ARBA" id="ARBA00023002"/>
    </source>
</evidence>
<dbReference type="Pfam" id="PF00775">
    <property type="entry name" value="Dioxygenase_C"/>
    <property type="match status" value="1"/>
</dbReference>
<dbReference type="InterPro" id="IPR007535">
    <property type="entry name" value="Catechol_dOase_N"/>
</dbReference>